<comment type="catalytic activity">
    <reaction evidence="7 8">
        <text>L-histidinol phosphate + H2O = L-histidinol + phosphate</text>
        <dbReference type="Rhea" id="RHEA:14465"/>
        <dbReference type="ChEBI" id="CHEBI:15377"/>
        <dbReference type="ChEBI" id="CHEBI:43474"/>
        <dbReference type="ChEBI" id="CHEBI:57699"/>
        <dbReference type="ChEBI" id="CHEBI:57980"/>
        <dbReference type="EC" id="3.1.3.15"/>
    </reaction>
</comment>
<dbReference type="NCBIfam" id="TIGR01856">
    <property type="entry name" value="hisJ_fam"/>
    <property type="match status" value="1"/>
</dbReference>
<organism evidence="10 11">
    <name type="scientific">Bacillus songklensis</name>
    <dbReference type="NCBI Taxonomy" id="1069116"/>
    <lineage>
        <taxon>Bacteria</taxon>
        <taxon>Bacillati</taxon>
        <taxon>Bacillota</taxon>
        <taxon>Bacilli</taxon>
        <taxon>Bacillales</taxon>
        <taxon>Bacillaceae</taxon>
        <taxon>Bacillus</taxon>
    </lineage>
</organism>
<keyword evidence="4 8" id="KW-0028">Amino-acid biosynthesis</keyword>
<keyword evidence="11" id="KW-1185">Reference proteome</keyword>
<comment type="caution">
    <text evidence="10">The sequence shown here is derived from an EMBL/GenBank/DDBJ whole genome shotgun (WGS) entry which is preliminary data.</text>
</comment>
<sequence length="264" mass="30760">MKIDGHIHTPFCPHGSKDLLYQYVERAIELGFEKISFTEHAPLPQGFIDPTPMQDSAMRMEEMERYLLEIGRVKEEFKNDLSIQIGLEVDYIEGYEDETRQFLDEYGSYLDDSILSVHFLRKDSAYYCLDYSDDMFSIIIEQFGSVEKVYEAYFKTVRNSIEKDLGEYKPQRIGHITLVHKFKQRFPCPIDFKETIIDLLEKVRHHNLQLDYNAAGLFKPLCQEAYPPQWVVQEAKNKKIPLVYGSDAHCAKDLGQGFTTVFKG</sequence>
<evidence type="ECO:0000256" key="2">
    <source>
        <dbReference type="ARBA" id="ARBA00009152"/>
    </source>
</evidence>
<dbReference type="PANTHER" id="PTHR21039:SF0">
    <property type="entry name" value="HISTIDINOL-PHOSPHATASE"/>
    <property type="match status" value="1"/>
</dbReference>
<name>A0ABV8B220_9BACI</name>
<evidence type="ECO:0000313" key="10">
    <source>
        <dbReference type="EMBL" id="MFC3883246.1"/>
    </source>
</evidence>
<reference evidence="11" key="1">
    <citation type="journal article" date="2019" name="Int. J. Syst. Evol. Microbiol.">
        <title>The Global Catalogue of Microorganisms (GCM) 10K type strain sequencing project: providing services to taxonomists for standard genome sequencing and annotation.</title>
        <authorList>
            <consortium name="The Broad Institute Genomics Platform"/>
            <consortium name="The Broad Institute Genome Sequencing Center for Infectious Disease"/>
            <person name="Wu L."/>
            <person name="Ma J."/>
        </authorList>
    </citation>
    <scope>NUCLEOTIDE SEQUENCE [LARGE SCALE GENOMIC DNA]</scope>
    <source>
        <strain evidence="11">CCUG 61889</strain>
    </source>
</reference>
<dbReference type="EC" id="3.1.3.15" evidence="3 8"/>
<evidence type="ECO:0000256" key="1">
    <source>
        <dbReference type="ARBA" id="ARBA00004970"/>
    </source>
</evidence>
<keyword evidence="6 8" id="KW-0368">Histidine biosynthesis</keyword>
<dbReference type="NCBIfam" id="NF005996">
    <property type="entry name" value="PRK08123.1"/>
    <property type="match status" value="1"/>
</dbReference>
<dbReference type="RefSeq" id="WP_377913445.1">
    <property type="nucleotide sequence ID" value="NZ_JBHRZT010000020.1"/>
</dbReference>
<dbReference type="Proteomes" id="UP001595752">
    <property type="component" value="Unassembled WGS sequence"/>
</dbReference>
<proteinExistence type="inferred from homology"/>
<evidence type="ECO:0000313" key="11">
    <source>
        <dbReference type="Proteomes" id="UP001595752"/>
    </source>
</evidence>
<evidence type="ECO:0000256" key="8">
    <source>
        <dbReference type="RuleBase" id="RU366003"/>
    </source>
</evidence>
<evidence type="ECO:0000256" key="5">
    <source>
        <dbReference type="ARBA" id="ARBA00022801"/>
    </source>
</evidence>
<feature type="domain" description="PHP" evidence="9">
    <location>
        <begin position="4"/>
        <end position="214"/>
    </location>
</feature>
<evidence type="ECO:0000256" key="3">
    <source>
        <dbReference type="ARBA" id="ARBA00013085"/>
    </source>
</evidence>
<dbReference type="CDD" id="cd12110">
    <property type="entry name" value="PHP_HisPPase_Hisj_like"/>
    <property type="match status" value="1"/>
</dbReference>
<dbReference type="InterPro" id="IPR010140">
    <property type="entry name" value="Histidinol_P_phosphatase_HisJ"/>
</dbReference>
<dbReference type="InterPro" id="IPR016195">
    <property type="entry name" value="Pol/histidinol_Pase-like"/>
</dbReference>
<keyword evidence="5 8" id="KW-0378">Hydrolase</keyword>
<evidence type="ECO:0000256" key="4">
    <source>
        <dbReference type="ARBA" id="ARBA00022605"/>
    </source>
</evidence>
<protein>
    <recommendedName>
        <fullName evidence="3 8">Histidinol-phosphatase</fullName>
        <shortName evidence="8">HolPase</shortName>
        <ecNumber evidence="3 8">3.1.3.15</ecNumber>
    </recommendedName>
</protein>
<accession>A0ABV8B220</accession>
<evidence type="ECO:0000256" key="7">
    <source>
        <dbReference type="ARBA" id="ARBA00049158"/>
    </source>
</evidence>
<dbReference type="Pfam" id="PF02811">
    <property type="entry name" value="PHP"/>
    <property type="match status" value="1"/>
</dbReference>
<gene>
    <name evidence="10" type="primary">hisJ</name>
    <name evidence="10" type="ORF">ACFOU2_06820</name>
</gene>
<dbReference type="PANTHER" id="PTHR21039">
    <property type="entry name" value="HISTIDINOL PHOSPHATASE-RELATED"/>
    <property type="match status" value="1"/>
</dbReference>
<dbReference type="EMBL" id="JBHRZT010000020">
    <property type="protein sequence ID" value="MFC3883246.1"/>
    <property type="molecule type" value="Genomic_DNA"/>
</dbReference>
<comment type="similarity">
    <text evidence="2 8">Belongs to the PHP hydrolase family. HisK subfamily.</text>
</comment>
<evidence type="ECO:0000259" key="9">
    <source>
        <dbReference type="Pfam" id="PF02811"/>
    </source>
</evidence>
<comment type="pathway">
    <text evidence="1 8">Amino-acid biosynthesis; L-histidine biosynthesis; L-histidine from 5-phospho-alpha-D-ribose 1-diphosphate: step 8/9.</text>
</comment>
<evidence type="ECO:0000256" key="6">
    <source>
        <dbReference type="ARBA" id="ARBA00023102"/>
    </source>
</evidence>
<dbReference type="SUPFAM" id="SSF89550">
    <property type="entry name" value="PHP domain-like"/>
    <property type="match status" value="1"/>
</dbReference>
<dbReference type="InterPro" id="IPR004013">
    <property type="entry name" value="PHP_dom"/>
</dbReference>
<dbReference type="GO" id="GO:0004401">
    <property type="term" value="F:histidinol-phosphatase activity"/>
    <property type="evidence" value="ECO:0007669"/>
    <property type="project" value="UniProtKB-EC"/>
</dbReference>
<dbReference type="Gene3D" id="3.20.20.140">
    <property type="entry name" value="Metal-dependent hydrolases"/>
    <property type="match status" value="1"/>
</dbReference>